<keyword evidence="4" id="KW-0862">Zinc</keyword>
<feature type="domain" description="Succinylglutamate desuccinylase/Aspartoacylase catalytic" evidence="5">
    <location>
        <begin position="45"/>
        <end position="224"/>
    </location>
</feature>
<sequence length="350" mass="38795">MTELFIGGQKIKAGERRTLDIPLPNLYTHTVVPMTVHVINGRQSGPKLFVCAAIHGDEINGIEIIRRLLQSPALRNIKGTLIAVPIVNIYGFVRHSRYLPDRRDLNRVFPGSDKGSLAGRLASLFFHEIVEQCTHGIDLHTGAIHRDNLPQIRADLNEGEETETLARVFAAPVILNSDVRDGSLRAIAAEHKIPLLVYEAGEALRYDELSIRIGLRGIIRVMRQLGMIRQETAKRKSKLPEPVVARSSYWARSSKSGLLRAMVSLGAKVDKGETLGAVSDPFYLEDDNITAPNSGIIIGKTNLPIVTEGEALFHIARFGKADNAADVVEQYQHEFNPMNEAYEWSETPIV</sequence>
<dbReference type="GO" id="GO:0016811">
    <property type="term" value="F:hydrolase activity, acting on carbon-nitrogen (but not peptide) bonds, in linear amides"/>
    <property type="evidence" value="ECO:0007669"/>
    <property type="project" value="InterPro"/>
</dbReference>
<evidence type="ECO:0000313" key="6">
    <source>
        <dbReference type="EMBL" id="QCW83955.1"/>
    </source>
</evidence>
<dbReference type="PANTHER" id="PTHR37326:SF2">
    <property type="entry name" value="SUCCINYLGLUTAMATE DESUCCINYLASE_ASPARTOACYLASE FAMILY PROTEIN"/>
    <property type="match status" value="1"/>
</dbReference>
<keyword evidence="7" id="KW-1185">Reference proteome</keyword>
<dbReference type="KEGG" id="mbur:EQU24_18185"/>
<evidence type="ECO:0000256" key="2">
    <source>
        <dbReference type="ARBA" id="ARBA00022723"/>
    </source>
</evidence>
<name>A0A4V1IK78_METBY</name>
<dbReference type="SUPFAM" id="SSF53187">
    <property type="entry name" value="Zn-dependent exopeptidases"/>
    <property type="match status" value="1"/>
</dbReference>
<evidence type="ECO:0000313" key="7">
    <source>
        <dbReference type="Proteomes" id="UP000305881"/>
    </source>
</evidence>
<dbReference type="InterPro" id="IPR055438">
    <property type="entry name" value="AstE_AspA_cat"/>
</dbReference>
<organism evidence="6 7">
    <name type="scientific">Methylotuvimicrobium buryatense</name>
    <name type="common">Methylomicrobium buryatense</name>
    <dbReference type="NCBI Taxonomy" id="95641"/>
    <lineage>
        <taxon>Bacteria</taxon>
        <taxon>Pseudomonadati</taxon>
        <taxon>Pseudomonadota</taxon>
        <taxon>Gammaproteobacteria</taxon>
        <taxon>Methylococcales</taxon>
        <taxon>Methylococcaceae</taxon>
        <taxon>Methylotuvimicrobium</taxon>
    </lineage>
</organism>
<dbReference type="GO" id="GO:0016788">
    <property type="term" value="F:hydrolase activity, acting on ester bonds"/>
    <property type="evidence" value="ECO:0007669"/>
    <property type="project" value="InterPro"/>
</dbReference>
<dbReference type="OrthoDB" id="9782876at2"/>
<protein>
    <submittedName>
        <fullName evidence="6">Succinylglutamate desuccinylase/aspartoacylase family protein</fullName>
    </submittedName>
</protein>
<keyword evidence="3" id="KW-0378">Hydrolase</keyword>
<keyword evidence="2" id="KW-0479">Metal-binding</keyword>
<dbReference type="Proteomes" id="UP000305881">
    <property type="component" value="Chromosome"/>
</dbReference>
<dbReference type="AlphaFoldDB" id="A0A4V1IK78"/>
<dbReference type="RefSeq" id="WP_017842197.1">
    <property type="nucleotide sequence ID" value="NZ_CP035467.1"/>
</dbReference>
<dbReference type="InterPro" id="IPR053138">
    <property type="entry name" value="N-alpha-Ac-DABA_deacetylase"/>
</dbReference>
<proteinExistence type="predicted"/>
<dbReference type="PIRSF" id="PIRSF039012">
    <property type="entry name" value="ASP"/>
    <property type="match status" value="1"/>
</dbReference>
<evidence type="ECO:0000256" key="1">
    <source>
        <dbReference type="ARBA" id="ARBA00001947"/>
    </source>
</evidence>
<gene>
    <name evidence="6" type="ORF">EQU24_18185</name>
</gene>
<accession>A0A4V1IK78</accession>
<dbReference type="CDD" id="cd06251">
    <property type="entry name" value="M14_ASTE_ASPA-like"/>
    <property type="match status" value="1"/>
</dbReference>
<dbReference type="GO" id="GO:0046872">
    <property type="term" value="F:metal ion binding"/>
    <property type="evidence" value="ECO:0007669"/>
    <property type="project" value="UniProtKB-KW"/>
</dbReference>
<dbReference type="STRING" id="675511.GCA_000341735_03813"/>
<dbReference type="InterPro" id="IPR043795">
    <property type="entry name" value="N-alpha-Ac-DABA-like"/>
</dbReference>
<evidence type="ECO:0000259" key="5">
    <source>
        <dbReference type="Pfam" id="PF24827"/>
    </source>
</evidence>
<dbReference type="EMBL" id="CP035467">
    <property type="protein sequence ID" value="QCW83955.1"/>
    <property type="molecule type" value="Genomic_DNA"/>
</dbReference>
<dbReference type="Pfam" id="PF24827">
    <property type="entry name" value="AstE_AspA_cat"/>
    <property type="match status" value="1"/>
</dbReference>
<evidence type="ECO:0000256" key="3">
    <source>
        <dbReference type="ARBA" id="ARBA00022801"/>
    </source>
</evidence>
<dbReference type="PANTHER" id="PTHR37326">
    <property type="entry name" value="BLL3975 PROTEIN"/>
    <property type="match status" value="1"/>
</dbReference>
<comment type="cofactor">
    <cofactor evidence="1">
        <name>Zn(2+)</name>
        <dbReference type="ChEBI" id="CHEBI:29105"/>
    </cofactor>
</comment>
<dbReference type="Gene3D" id="3.40.630.10">
    <property type="entry name" value="Zn peptidases"/>
    <property type="match status" value="1"/>
</dbReference>
<evidence type="ECO:0000256" key="4">
    <source>
        <dbReference type="ARBA" id="ARBA00022833"/>
    </source>
</evidence>
<reference evidence="7" key="1">
    <citation type="journal article" date="2019" name="J. Bacteriol.">
        <title>A Mutagenic Screen Identifies a TonB-Dependent Receptor Required for the Lanthanide Metal Switch in the Type I Methanotroph 'Methylotuvimicrobium buryatense' 5GB1C.</title>
        <authorList>
            <person name="Groom J.D."/>
            <person name="Ford S.M."/>
            <person name="Pesesky M.W."/>
            <person name="Lidstrom M.E."/>
        </authorList>
    </citation>
    <scope>NUCLEOTIDE SEQUENCE [LARGE SCALE GENOMIC DNA]</scope>
    <source>
        <strain evidence="7">5GB1C</strain>
    </source>
</reference>